<proteinExistence type="predicted"/>
<organism evidence="4 5">
    <name type="scientific">Oleiphilus messinensis</name>
    <dbReference type="NCBI Taxonomy" id="141451"/>
    <lineage>
        <taxon>Bacteria</taxon>
        <taxon>Pseudomonadati</taxon>
        <taxon>Pseudomonadota</taxon>
        <taxon>Gammaproteobacteria</taxon>
        <taxon>Oceanospirillales</taxon>
        <taxon>Oleiphilaceae</taxon>
        <taxon>Oleiphilus</taxon>
    </lineage>
</organism>
<dbReference type="RefSeq" id="WP_087463780.1">
    <property type="nucleotide sequence ID" value="NZ_CP021425.1"/>
</dbReference>
<evidence type="ECO:0000256" key="2">
    <source>
        <dbReference type="PROSITE-ProRule" id="PRU00335"/>
    </source>
</evidence>
<dbReference type="KEGG" id="ome:OLMES_5084"/>
<dbReference type="OrthoDB" id="2356263at2"/>
<dbReference type="GO" id="GO:0000976">
    <property type="term" value="F:transcription cis-regulatory region binding"/>
    <property type="evidence" value="ECO:0007669"/>
    <property type="project" value="TreeGrafter"/>
</dbReference>
<dbReference type="InterPro" id="IPR001647">
    <property type="entry name" value="HTH_TetR"/>
</dbReference>
<dbReference type="GO" id="GO:0003700">
    <property type="term" value="F:DNA-binding transcription factor activity"/>
    <property type="evidence" value="ECO:0007669"/>
    <property type="project" value="TreeGrafter"/>
</dbReference>
<dbReference type="PROSITE" id="PS50977">
    <property type="entry name" value="HTH_TETR_2"/>
    <property type="match status" value="1"/>
</dbReference>
<gene>
    <name evidence="4" type="ORF">OLMES_5084</name>
</gene>
<dbReference type="InterPro" id="IPR050109">
    <property type="entry name" value="HTH-type_TetR-like_transc_reg"/>
</dbReference>
<evidence type="ECO:0000313" key="4">
    <source>
        <dbReference type="EMBL" id="ARU59068.1"/>
    </source>
</evidence>
<dbReference type="PANTHER" id="PTHR30055">
    <property type="entry name" value="HTH-TYPE TRANSCRIPTIONAL REGULATOR RUTR"/>
    <property type="match status" value="1"/>
</dbReference>
<accession>A0A1Y0IEV0</accession>
<evidence type="ECO:0000256" key="1">
    <source>
        <dbReference type="ARBA" id="ARBA00023125"/>
    </source>
</evidence>
<dbReference type="Gene3D" id="1.10.357.10">
    <property type="entry name" value="Tetracycline Repressor, domain 2"/>
    <property type="match status" value="1"/>
</dbReference>
<keyword evidence="5" id="KW-1185">Reference proteome</keyword>
<dbReference type="Proteomes" id="UP000196027">
    <property type="component" value="Chromosome"/>
</dbReference>
<name>A0A1Y0IEV0_9GAMM</name>
<protein>
    <submittedName>
        <fullName evidence="4">Regulatory protein TetR</fullName>
    </submittedName>
</protein>
<dbReference type="AlphaFoldDB" id="A0A1Y0IEV0"/>
<feature type="domain" description="HTH tetR-type" evidence="3">
    <location>
        <begin position="19"/>
        <end position="79"/>
    </location>
</feature>
<feature type="DNA-binding region" description="H-T-H motif" evidence="2">
    <location>
        <begin position="42"/>
        <end position="61"/>
    </location>
</feature>
<dbReference type="Gene3D" id="1.10.10.60">
    <property type="entry name" value="Homeodomain-like"/>
    <property type="match status" value="1"/>
</dbReference>
<keyword evidence="1 2" id="KW-0238">DNA-binding</keyword>
<reference evidence="4 5" key="1">
    <citation type="submission" date="2017-05" db="EMBL/GenBank/DDBJ databases">
        <title>Genomic insights into alkan degradation activity of Oleiphilus messinensis.</title>
        <authorList>
            <person name="Kozyavkin S.A."/>
            <person name="Slesarev A.I."/>
            <person name="Golyshin P.N."/>
            <person name="Korzhenkov A."/>
            <person name="Golyshina O.N."/>
            <person name="Toshchakov S.V."/>
        </authorList>
    </citation>
    <scope>NUCLEOTIDE SEQUENCE [LARGE SCALE GENOMIC DNA]</scope>
    <source>
        <strain evidence="4 5">ME102</strain>
    </source>
</reference>
<sequence>MSTVDLINLLQEARNTSFDETQKRILDAALEEAAAQGLHGLTIEGVARRSRLNRATIYRQVGNRDQLQTALAMREAKHLMDKLSTAVAGISDPETLLVEGFVAAIRFAREHPVIARTVKYEPGTLITIALANDAALLRTGATFMADTIRWAQEYGQAKHLDADTAGDVAARLFSSFVLLPDGHNNLHDDDTTRQFATTTLVPMLLGKNGR</sequence>
<dbReference type="InterPro" id="IPR009057">
    <property type="entry name" value="Homeodomain-like_sf"/>
</dbReference>
<evidence type="ECO:0000259" key="3">
    <source>
        <dbReference type="PROSITE" id="PS50977"/>
    </source>
</evidence>
<dbReference type="SUPFAM" id="SSF46689">
    <property type="entry name" value="Homeodomain-like"/>
    <property type="match status" value="1"/>
</dbReference>
<dbReference type="PANTHER" id="PTHR30055:SF153">
    <property type="entry name" value="HTH-TYPE TRANSCRIPTIONAL REPRESSOR RV3405C"/>
    <property type="match status" value="1"/>
</dbReference>
<evidence type="ECO:0000313" key="5">
    <source>
        <dbReference type="Proteomes" id="UP000196027"/>
    </source>
</evidence>
<dbReference type="EMBL" id="CP021425">
    <property type="protein sequence ID" value="ARU59068.1"/>
    <property type="molecule type" value="Genomic_DNA"/>
</dbReference>
<dbReference type="Pfam" id="PF00440">
    <property type="entry name" value="TetR_N"/>
    <property type="match status" value="1"/>
</dbReference>